<evidence type="ECO:0000313" key="7">
    <source>
        <dbReference type="EMBL" id="KAL0491250.1"/>
    </source>
</evidence>
<protein>
    <recommendedName>
        <fullName evidence="6">Homeobox domain-containing protein</fullName>
    </recommendedName>
</protein>
<feature type="domain" description="Homeobox" evidence="6">
    <location>
        <begin position="364"/>
        <end position="410"/>
    </location>
</feature>
<name>A0AAW2ZR31_9EUKA</name>
<evidence type="ECO:0000256" key="5">
    <source>
        <dbReference type="SAM" id="MobiDB-lite"/>
    </source>
</evidence>
<comment type="caution">
    <text evidence="7">The sequence shown here is derived from an EMBL/GenBank/DDBJ whole genome shotgun (WGS) entry which is preliminary data.</text>
</comment>
<feature type="region of interest" description="Disordered" evidence="5">
    <location>
        <begin position="173"/>
        <end position="213"/>
    </location>
</feature>
<dbReference type="Gene3D" id="1.10.10.60">
    <property type="entry name" value="Homeodomain-like"/>
    <property type="match status" value="1"/>
</dbReference>
<feature type="compositionally biased region" description="Basic and acidic residues" evidence="5">
    <location>
        <begin position="125"/>
        <end position="149"/>
    </location>
</feature>
<evidence type="ECO:0000259" key="6">
    <source>
        <dbReference type="PROSITE" id="PS50071"/>
    </source>
</evidence>
<keyword evidence="2 4" id="KW-0371">Homeobox</keyword>
<feature type="compositionally biased region" description="Polar residues" evidence="5">
    <location>
        <begin position="173"/>
        <end position="185"/>
    </location>
</feature>
<evidence type="ECO:0000256" key="1">
    <source>
        <dbReference type="ARBA" id="ARBA00023125"/>
    </source>
</evidence>
<dbReference type="SMART" id="SM00389">
    <property type="entry name" value="HOX"/>
    <property type="match status" value="1"/>
</dbReference>
<dbReference type="InterPro" id="IPR008422">
    <property type="entry name" value="KN_HD"/>
</dbReference>
<feature type="compositionally biased region" description="Basic and acidic residues" evidence="5">
    <location>
        <begin position="332"/>
        <end position="342"/>
    </location>
</feature>
<keyword evidence="3 4" id="KW-0539">Nucleus</keyword>
<gene>
    <name evidence="7" type="ORF">AKO1_009963</name>
</gene>
<reference evidence="7 8" key="1">
    <citation type="submission" date="2024-03" db="EMBL/GenBank/DDBJ databases">
        <title>The Acrasis kona genome and developmental transcriptomes reveal deep origins of eukaryotic multicellular pathways.</title>
        <authorList>
            <person name="Sheikh S."/>
            <person name="Fu C.-J."/>
            <person name="Brown M.W."/>
            <person name="Baldauf S.L."/>
        </authorList>
    </citation>
    <scope>NUCLEOTIDE SEQUENCE [LARGE SCALE GENOMIC DNA]</scope>
    <source>
        <strain evidence="7 8">ATCC MYA-3509</strain>
    </source>
</reference>
<accession>A0AAW2ZR31</accession>
<dbReference type="PANTHER" id="PTHR11850">
    <property type="entry name" value="HOMEOBOX PROTEIN TRANSCRIPTION FACTORS"/>
    <property type="match status" value="1"/>
</dbReference>
<feature type="compositionally biased region" description="Pro residues" evidence="5">
    <location>
        <begin position="194"/>
        <end position="205"/>
    </location>
</feature>
<organism evidence="7 8">
    <name type="scientific">Acrasis kona</name>
    <dbReference type="NCBI Taxonomy" id="1008807"/>
    <lineage>
        <taxon>Eukaryota</taxon>
        <taxon>Discoba</taxon>
        <taxon>Heterolobosea</taxon>
        <taxon>Tetramitia</taxon>
        <taxon>Eutetramitia</taxon>
        <taxon>Acrasidae</taxon>
        <taxon>Acrasis</taxon>
    </lineage>
</organism>
<sequence length="432" mass="48381">MPSDDPFFDDSPDIRMLKSTEVGRAKQSGGIVVAPLFPQVDKTLDVDDSMLLSTPLIEPRSTPGVSASGMKLDDDVFDSEPIETPLTDPAHQIGAWAQLFPSESNTQKPKNTSPTKVKVEYLVSVKEEEQQDSPKEKAEEKEEQKHQDDSYPTDFGGFSTNEYDGYQFLHTRSASSGTNSEVGSRSNSPLSYPTSPPYPSTPPQTSPVGDNSGHIHATVSYELGSNQLSLLDSDQLTALLKYKVIPAVYNILGIIDTDHSVITNSMLIKQRDILQNKQSYEEDVEQLIRTELAYLFKNALLEQDLNLVTQLNSIILREESSNDSAATQLRWNQEKQRQRNEKNGVGAGGNPMPRMIPGDARSLLMEWFNANKDNPYPEAEQKAEFMRKTGLSKKQIKDWFVNARQRYLTKQVKKRVSKTKRRTSSFGTITVL</sequence>
<dbReference type="PROSITE" id="PS50071">
    <property type="entry name" value="HOMEOBOX_2"/>
    <property type="match status" value="1"/>
</dbReference>
<dbReference type="InterPro" id="IPR009057">
    <property type="entry name" value="Homeodomain-like_sf"/>
</dbReference>
<dbReference type="Pfam" id="PF05920">
    <property type="entry name" value="Homeobox_KN"/>
    <property type="match status" value="1"/>
</dbReference>
<feature type="compositionally biased region" description="Polar residues" evidence="5">
    <location>
        <begin position="101"/>
        <end position="115"/>
    </location>
</feature>
<dbReference type="SUPFAM" id="SSF46689">
    <property type="entry name" value="Homeodomain-like"/>
    <property type="match status" value="1"/>
</dbReference>
<dbReference type="InterPro" id="IPR050224">
    <property type="entry name" value="TALE_homeobox"/>
</dbReference>
<evidence type="ECO:0000256" key="2">
    <source>
        <dbReference type="ARBA" id="ARBA00023155"/>
    </source>
</evidence>
<proteinExistence type="predicted"/>
<evidence type="ECO:0000256" key="3">
    <source>
        <dbReference type="ARBA" id="ARBA00023242"/>
    </source>
</evidence>
<dbReference type="GO" id="GO:0005634">
    <property type="term" value="C:nucleus"/>
    <property type="evidence" value="ECO:0007669"/>
    <property type="project" value="UniProtKB-SubCell"/>
</dbReference>
<dbReference type="EMBL" id="JAOPGA020001779">
    <property type="protein sequence ID" value="KAL0491250.1"/>
    <property type="molecule type" value="Genomic_DNA"/>
</dbReference>
<dbReference type="InterPro" id="IPR001356">
    <property type="entry name" value="HD"/>
</dbReference>
<feature type="region of interest" description="Disordered" evidence="5">
    <location>
        <begin position="325"/>
        <end position="354"/>
    </location>
</feature>
<dbReference type="GO" id="GO:0006355">
    <property type="term" value="P:regulation of DNA-templated transcription"/>
    <property type="evidence" value="ECO:0007669"/>
    <property type="project" value="InterPro"/>
</dbReference>
<dbReference type="Proteomes" id="UP001431209">
    <property type="component" value="Unassembled WGS sequence"/>
</dbReference>
<feature type="DNA-binding region" description="Homeobox" evidence="4">
    <location>
        <begin position="366"/>
        <end position="411"/>
    </location>
</feature>
<feature type="region of interest" description="Disordered" evidence="5">
    <location>
        <begin position="99"/>
        <end position="118"/>
    </location>
</feature>
<keyword evidence="1 4" id="KW-0238">DNA-binding</keyword>
<feature type="region of interest" description="Disordered" evidence="5">
    <location>
        <begin position="125"/>
        <end position="157"/>
    </location>
</feature>
<evidence type="ECO:0000256" key="4">
    <source>
        <dbReference type="PROSITE-ProRule" id="PRU00108"/>
    </source>
</evidence>
<dbReference type="GO" id="GO:0003677">
    <property type="term" value="F:DNA binding"/>
    <property type="evidence" value="ECO:0007669"/>
    <property type="project" value="UniProtKB-UniRule"/>
</dbReference>
<feature type="region of interest" description="Disordered" evidence="5">
    <location>
        <begin position="55"/>
        <end position="90"/>
    </location>
</feature>
<keyword evidence="8" id="KW-1185">Reference proteome</keyword>
<comment type="subcellular location">
    <subcellularLocation>
        <location evidence="4">Nucleus</location>
    </subcellularLocation>
</comment>
<evidence type="ECO:0000313" key="8">
    <source>
        <dbReference type="Proteomes" id="UP001431209"/>
    </source>
</evidence>
<dbReference type="AlphaFoldDB" id="A0AAW2ZR31"/>
<dbReference type="CDD" id="cd00086">
    <property type="entry name" value="homeodomain"/>
    <property type="match status" value="1"/>
</dbReference>